<dbReference type="InterPro" id="IPR004154">
    <property type="entry name" value="Anticodon-bd"/>
</dbReference>
<evidence type="ECO:0000256" key="3">
    <source>
        <dbReference type="ARBA" id="ARBA00022741"/>
    </source>
</evidence>
<evidence type="ECO:0000259" key="8">
    <source>
        <dbReference type="PROSITE" id="PS50862"/>
    </source>
</evidence>
<evidence type="ECO:0000256" key="2">
    <source>
        <dbReference type="ARBA" id="ARBA00022598"/>
    </source>
</evidence>
<dbReference type="CDD" id="cd04334">
    <property type="entry name" value="ProRS-INS"/>
    <property type="match status" value="1"/>
</dbReference>
<dbReference type="Pfam" id="PF00587">
    <property type="entry name" value="tRNA-synt_2b"/>
    <property type="match status" value="1"/>
</dbReference>
<dbReference type="Gene3D" id="3.40.50.800">
    <property type="entry name" value="Anticodon-binding domain"/>
    <property type="match status" value="1"/>
</dbReference>
<evidence type="ECO:0000256" key="7">
    <source>
        <dbReference type="NCBIfam" id="TIGR00409"/>
    </source>
</evidence>
<sequence length="454" mass="49866">MLYQIQTKFRDEPRPRGGLIRVREFTMKDAYSFHRSQEDLVRFYDECYKAYERIFSRVGLKNTRVVQSDTGMMGGAVAHEFMLEAAIGEDSLVLCDGCGYAANAEVAACKHADSAEQRASLEEVATHSCRTIEELCTFLKVTPRQTAKAVFYSFSAADGTKVLAFCLTRGDKAVNDVKLSKVLGTTAYEMASEEQIRSMGAEPGYASPVGLSNRDGLLVIVDPSVMGSCDLVTGANKREVHYLHFDVRRDVACDYRIADISSVVEGDECLHCGGALRLSRGIEIGNIFQLGTKYTDSMGMAYLDETGKSQTPIMGCYGIGVGRLMASIIEDCHDGRGPVWPWSVAPYQVHLCVLDGHEEANAARAKAVYEELIRNGFEVLWDDTNAQAGVQFADADLIGAPVRLIISSRNQRRGVIEYAFRDGSAKGEVAATDVTNMIQKIPAVVCLRMFLSID</sequence>
<dbReference type="PANTHER" id="PTHR42753">
    <property type="entry name" value="MITOCHONDRIAL RIBOSOME PROTEIN L39/PROLYL-TRNA LIGASE FAMILY MEMBER"/>
    <property type="match status" value="1"/>
</dbReference>
<dbReference type="AlphaFoldDB" id="A0A5C6M518"/>
<accession>A0A5C6M518</accession>
<name>A0A5C6M518_9PLAN</name>
<evidence type="ECO:0000256" key="5">
    <source>
        <dbReference type="ARBA" id="ARBA00022917"/>
    </source>
</evidence>
<dbReference type="Pfam" id="PF04073">
    <property type="entry name" value="tRNA_edit"/>
    <property type="match status" value="1"/>
</dbReference>
<dbReference type="InterPro" id="IPR006195">
    <property type="entry name" value="aa-tRNA-synth_II"/>
</dbReference>
<keyword evidence="2 9" id="KW-0436">Ligase</keyword>
<dbReference type="InterPro" id="IPR002314">
    <property type="entry name" value="aa-tRNA-synt_IIb"/>
</dbReference>
<dbReference type="InterPro" id="IPR004500">
    <property type="entry name" value="Pro-tRNA-synth_IIa_bac-type"/>
</dbReference>
<dbReference type="InterPro" id="IPR036621">
    <property type="entry name" value="Anticodon-bd_dom_sf"/>
</dbReference>
<dbReference type="Pfam" id="PF03129">
    <property type="entry name" value="HGTP_anticodon"/>
    <property type="match status" value="1"/>
</dbReference>
<dbReference type="SUPFAM" id="SSF55681">
    <property type="entry name" value="Class II aaRS and biotin synthetases"/>
    <property type="match status" value="1"/>
</dbReference>
<keyword evidence="5" id="KW-0648">Protein biosynthesis</keyword>
<dbReference type="Gene3D" id="3.30.930.10">
    <property type="entry name" value="Bira Bifunctional Protein, Domain 2"/>
    <property type="match status" value="2"/>
</dbReference>
<dbReference type="SUPFAM" id="SSF52954">
    <property type="entry name" value="Class II aaRS ABD-related"/>
    <property type="match status" value="1"/>
</dbReference>
<comment type="caution">
    <text evidence="9">The sequence shown here is derived from an EMBL/GenBank/DDBJ whole genome shotgun (WGS) entry which is preliminary data.</text>
</comment>
<evidence type="ECO:0000313" key="9">
    <source>
        <dbReference type="EMBL" id="TWW09072.1"/>
    </source>
</evidence>
<evidence type="ECO:0000313" key="10">
    <source>
        <dbReference type="Proteomes" id="UP000321083"/>
    </source>
</evidence>
<dbReference type="GO" id="GO:0005829">
    <property type="term" value="C:cytosol"/>
    <property type="evidence" value="ECO:0007669"/>
    <property type="project" value="TreeGrafter"/>
</dbReference>
<dbReference type="PANTHER" id="PTHR42753:SF2">
    <property type="entry name" value="PROLINE--TRNA LIGASE"/>
    <property type="match status" value="1"/>
</dbReference>
<dbReference type="InterPro" id="IPR044140">
    <property type="entry name" value="ProRS_anticodon_short"/>
</dbReference>
<dbReference type="InterPro" id="IPR036754">
    <property type="entry name" value="YbaK/aa-tRNA-synt-asso_dom_sf"/>
</dbReference>
<dbReference type="InterPro" id="IPR007214">
    <property type="entry name" value="YbaK/aa-tRNA-synth-assoc-dom"/>
</dbReference>
<evidence type="ECO:0000256" key="4">
    <source>
        <dbReference type="ARBA" id="ARBA00022840"/>
    </source>
</evidence>
<dbReference type="SUPFAM" id="SSF55826">
    <property type="entry name" value="YbaK/ProRS associated domain"/>
    <property type="match status" value="1"/>
</dbReference>
<gene>
    <name evidence="9" type="primary">proS</name>
    <name evidence="9" type="ORF">E3A20_18000</name>
</gene>
<reference evidence="9 10" key="2">
    <citation type="submission" date="2019-08" db="EMBL/GenBank/DDBJ databases">
        <authorList>
            <person name="Henke P."/>
        </authorList>
    </citation>
    <scope>NUCLEOTIDE SEQUENCE [LARGE SCALE GENOMIC DNA]</scope>
    <source>
        <strain evidence="9">Phe10_nw2017</strain>
    </source>
</reference>
<protein>
    <recommendedName>
        <fullName evidence="7">Proline--tRNA ligase</fullName>
        <ecNumber evidence="7">6.1.1.15</ecNumber>
    </recommendedName>
</protein>
<dbReference type="EC" id="6.1.1.15" evidence="7"/>
<feature type="domain" description="Aminoacyl-transfer RNA synthetases class-II family profile" evidence="8">
    <location>
        <begin position="1"/>
        <end position="341"/>
    </location>
</feature>
<dbReference type="GO" id="GO:0002161">
    <property type="term" value="F:aminoacyl-tRNA deacylase activity"/>
    <property type="evidence" value="ECO:0007669"/>
    <property type="project" value="InterPro"/>
</dbReference>
<dbReference type="Proteomes" id="UP000321083">
    <property type="component" value="Unassembled WGS sequence"/>
</dbReference>
<dbReference type="CDD" id="cd00861">
    <property type="entry name" value="ProRS_anticodon_short"/>
    <property type="match status" value="1"/>
</dbReference>
<keyword evidence="4" id="KW-0067">ATP-binding</keyword>
<evidence type="ECO:0000256" key="1">
    <source>
        <dbReference type="ARBA" id="ARBA00022490"/>
    </source>
</evidence>
<dbReference type="PROSITE" id="PS50862">
    <property type="entry name" value="AA_TRNA_LIGASE_II"/>
    <property type="match status" value="1"/>
</dbReference>
<keyword evidence="1" id="KW-0963">Cytoplasm</keyword>
<keyword evidence="3" id="KW-0547">Nucleotide-binding</keyword>
<organism evidence="9 10">
    <name type="scientific">Planctomyces bekefii</name>
    <dbReference type="NCBI Taxonomy" id="1653850"/>
    <lineage>
        <taxon>Bacteria</taxon>
        <taxon>Pseudomonadati</taxon>
        <taxon>Planctomycetota</taxon>
        <taxon>Planctomycetia</taxon>
        <taxon>Planctomycetales</taxon>
        <taxon>Planctomycetaceae</taxon>
        <taxon>Planctomyces</taxon>
    </lineage>
</organism>
<dbReference type="GO" id="GO:0005524">
    <property type="term" value="F:ATP binding"/>
    <property type="evidence" value="ECO:0007669"/>
    <property type="project" value="UniProtKB-KW"/>
</dbReference>
<dbReference type="NCBIfam" id="TIGR00409">
    <property type="entry name" value="proS_fam_II"/>
    <property type="match status" value="1"/>
</dbReference>
<keyword evidence="6" id="KW-0030">Aminoacyl-tRNA synthetase</keyword>
<keyword evidence="10" id="KW-1185">Reference proteome</keyword>
<proteinExistence type="predicted"/>
<dbReference type="InterPro" id="IPR050062">
    <property type="entry name" value="Pro-tRNA_synthetase"/>
</dbReference>
<dbReference type="EMBL" id="SRHE01000399">
    <property type="protein sequence ID" value="TWW09072.1"/>
    <property type="molecule type" value="Genomic_DNA"/>
</dbReference>
<reference evidence="9 10" key="1">
    <citation type="submission" date="2019-08" db="EMBL/GenBank/DDBJ databases">
        <title>100 year-old enigma solved: identification of Planctomyces bekefii, the type genus and species of the phylum Planctomycetes.</title>
        <authorList>
            <person name="Svetlana D.N."/>
            <person name="Overmann J."/>
        </authorList>
    </citation>
    <scope>NUCLEOTIDE SEQUENCE [LARGE SCALE GENOMIC DNA]</scope>
    <source>
        <strain evidence="9">Phe10_nw2017</strain>
    </source>
</reference>
<dbReference type="InterPro" id="IPR045864">
    <property type="entry name" value="aa-tRNA-synth_II/BPL/LPL"/>
</dbReference>
<evidence type="ECO:0000256" key="6">
    <source>
        <dbReference type="ARBA" id="ARBA00023146"/>
    </source>
</evidence>
<dbReference type="GO" id="GO:0004827">
    <property type="term" value="F:proline-tRNA ligase activity"/>
    <property type="evidence" value="ECO:0007669"/>
    <property type="project" value="UniProtKB-UniRule"/>
</dbReference>
<dbReference type="GO" id="GO:0006433">
    <property type="term" value="P:prolyl-tRNA aminoacylation"/>
    <property type="evidence" value="ECO:0007669"/>
    <property type="project" value="UniProtKB-UniRule"/>
</dbReference>